<evidence type="ECO:0000313" key="3">
    <source>
        <dbReference type="EMBL" id="PIK50229.1"/>
    </source>
</evidence>
<feature type="compositionally biased region" description="Basic and acidic residues" evidence="1">
    <location>
        <begin position="258"/>
        <end position="275"/>
    </location>
</feature>
<gene>
    <name evidence="3" type="ORF">BSL78_12884</name>
</gene>
<dbReference type="STRING" id="307972.A0A2G8KQG1"/>
<feature type="compositionally biased region" description="Pro residues" evidence="1">
    <location>
        <begin position="194"/>
        <end position="204"/>
    </location>
</feature>
<dbReference type="Gene3D" id="6.10.280.150">
    <property type="match status" value="1"/>
</dbReference>
<evidence type="ECO:0000256" key="1">
    <source>
        <dbReference type="SAM" id="MobiDB-lite"/>
    </source>
</evidence>
<reference evidence="3 4" key="1">
    <citation type="journal article" date="2017" name="PLoS Biol.">
        <title>The sea cucumber genome provides insights into morphological evolution and visceral regeneration.</title>
        <authorList>
            <person name="Zhang X."/>
            <person name="Sun L."/>
            <person name="Yuan J."/>
            <person name="Sun Y."/>
            <person name="Gao Y."/>
            <person name="Zhang L."/>
            <person name="Li S."/>
            <person name="Dai H."/>
            <person name="Hamel J.F."/>
            <person name="Liu C."/>
            <person name="Yu Y."/>
            <person name="Liu S."/>
            <person name="Lin W."/>
            <person name="Guo K."/>
            <person name="Jin S."/>
            <person name="Xu P."/>
            <person name="Storey K.B."/>
            <person name="Huan P."/>
            <person name="Zhang T."/>
            <person name="Zhou Y."/>
            <person name="Zhang J."/>
            <person name="Lin C."/>
            <person name="Li X."/>
            <person name="Xing L."/>
            <person name="Huo D."/>
            <person name="Sun M."/>
            <person name="Wang L."/>
            <person name="Mercier A."/>
            <person name="Li F."/>
            <person name="Yang H."/>
            <person name="Xiang J."/>
        </authorList>
    </citation>
    <scope>NUCLEOTIDE SEQUENCE [LARGE SCALE GENOMIC DNA]</scope>
    <source>
        <strain evidence="3">Shaxun</strain>
        <tissue evidence="3">Muscle</tissue>
    </source>
</reference>
<proteinExistence type="predicted"/>
<dbReference type="InterPro" id="IPR003124">
    <property type="entry name" value="WH2_dom"/>
</dbReference>
<feature type="compositionally biased region" description="Pro residues" evidence="1">
    <location>
        <begin position="162"/>
        <end position="185"/>
    </location>
</feature>
<feature type="compositionally biased region" description="Pro residues" evidence="1">
    <location>
        <begin position="227"/>
        <end position="240"/>
    </location>
</feature>
<evidence type="ECO:0000259" key="2">
    <source>
        <dbReference type="PROSITE" id="PS51082"/>
    </source>
</evidence>
<feature type="region of interest" description="Disordered" evidence="1">
    <location>
        <begin position="1"/>
        <end position="278"/>
    </location>
</feature>
<dbReference type="PROSITE" id="PS51082">
    <property type="entry name" value="WH2"/>
    <property type="match status" value="1"/>
</dbReference>
<feature type="compositionally biased region" description="Basic and acidic residues" evidence="1">
    <location>
        <begin position="128"/>
        <end position="139"/>
    </location>
</feature>
<evidence type="ECO:0000313" key="4">
    <source>
        <dbReference type="Proteomes" id="UP000230750"/>
    </source>
</evidence>
<dbReference type="Proteomes" id="UP000230750">
    <property type="component" value="Unassembled WGS sequence"/>
</dbReference>
<sequence>MRSRNSVQIKAPKSRKQQFEHLGTDVELRPTKPEMTAGVGQAEPSTAGTTTADMEQPNHERPMSNSIRRSQYDKPQGRPNALPPAPPTTNHQGYPNGDIIKPGRPAPQPPQSQAYNETPPPVLDDPNDEQRFMTHDDYLRQLNDYSTVPPPPRCRTTHCRPCPLPPPLDPSMNIIPPPPPPPPPTRTKRCQHSTPPPPPPPPPGMVSKPPLSVQTSSQPNGQNDSHSPPPVSPVAKPPPVVDGRSELLKAIARGINLKKTETAKERAREHEKPDNSVEAILSRRIAVELSDSEVSSISGSDSDEWDE</sequence>
<dbReference type="Pfam" id="PF02205">
    <property type="entry name" value="WH2"/>
    <property type="match status" value="1"/>
</dbReference>
<accession>A0A2G8KQG1</accession>
<feature type="compositionally biased region" description="Basic and acidic residues" evidence="1">
    <location>
        <begin position="17"/>
        <end position="32"/>
    </location>
</feature>
<comment type="caution">
    <text evidence="3">The sequence shown here is derived from an EMBL/GenBank/DDBJ whole genome shotgun (WGS) entry which is preliminary data.</text>
</comment>
<dbReference type="OrthoDB" id="1060785at2759"/>
<feature type="compositionally biased region" description="Polar residues" evidence="1">
    <location>
        <begin position="43"/>
        <end position="53"/>
    </location>
</feature>
<dbReference type="AlphaFoldDB" id="A0A2G8KQG1"/>
<keyword evidence="4" id="KW-1185">Reference proteome</keyword>
<feature type="domain" description="WH2" evidence="2">
    <location>
        <begin position="243"/>
        <end position="260"/>
    </location>
</feature>
<name>A0A2G8KQG1_STIJA</name>
<organism evidence="3 4">
    <name type="scientific">Stichopus japonicus</name>
    <name type="common">Sea cucumber</name>
    <dbReference type="NCBI Taxonomy" id="307972"/>
    <lineage>
        <taxon>Eukaryota</taxon>
        <taxon>Metazoa</taxon>
        <taxon>Echinodermata</taxon>
        <taxon>Eleutherozoa</taxon>
        <taxon>Echinozoa</taxon>
        <taxon>Holothuroidea</taxon>
        <taxon>Aspidochirotacea</taxon>
        <taxon>Aspidochirotida</taxon>
        <taxon>Stichopodidae</taxon>
        <taxon>Apostichopus</taxon>
    </lineage>
</organism>
<dbReference type="EMBL" id="MRZV01000428">
    <property type="protein sequence ID" value="PIK50229.1"/>
    <property type="molecule type" value="Genomic_DNA"/>
</dbReference>
<dbReference type="GO" id="GO:0003779">
    <property type="term" value="F:actin binding"/>
    <property type="evidence" value="ECO:0007669"/>
    <property type="project" value="InterPro"/>
</dbReference>
<feature type="compositionally biased region" description="Polar residues" evidence="1">
    <location>
        <begin position="212"/>
        <end position="226"/>
    </location>
</feature>
<protein>
    <recommendedName>
        <fullName evidence="2">WH2 domain-containing protein</fullName>
    </recommendedName>
</protein>